<dbReference type="RefSeq" id="WP_192031705.1">
    <property type="nucleotide sequence ID" value="NZ_JACYTR010000115.1"/>
</dbReference>
<name>A0AAW3ZRY4_9GAMM</name>
<evidence type="ECO:0000313" key="2">
    <source>
        <dbReference type="Proteomes" id="UP000613768"/>
    </source>
</evidence>
<sequence>MQRLVDFLVENTLPEIGRRLQQLDVDSLFQKPEWDAWGPAALAKVLVLYCVRQPQRGRKCLEALPSTHALYSRSDYARIKNRIVEMCEQERFLQVSECIEARWKAISV</sequence>
<accession>A0AAW3ZRY4</accession>
<evidence type="ECO:0000313" key="1">
    <source>
        <dbReference type="EMBL" id="MBD8528290.1"/>
    </source>
</evidence>
<proteinExistence type="predicted"/>
<gene>
    <name evidence="1" type="ORF">IFO71_21300</name>
</gene>
<keyword evidence="2" id="KW-1185">Reference proteome</keyword>
<dbReference type="Proteomes" id="UP000613768">
    <property type="component" value="Unassembled WGS sequence"/>
</dbReference>
<protein>
    <submittedName>
        <fullName evidence="1">Uncharacterized protein</fullName>
    </submittedName>
</protein>
<reference evidence="1 2" key="1">
    <citation type="submission" date="2020-09" db="EMBL/GenBank/DDBJ databases">
        <title>Pseudoxanthomonas sp. CAU 1598 isolated from sand of Yaerae Beach.</title>
        <authorList>
            <person name="Kim W."/>
        </authorList>
    </citation>
    <scope>NUCLEOTIDE SEQUENCE [LARGE SCALE GENOMIC DNA]</scope>
    <source>
        <strain evidence="1 2">CAU 1598</strain>
    </source>
</reference>
<dbReference type="EMBL" id="JACYTR010000115">
    <property type="protein sequence ID" value="MBD8528290.1"/>
    <property type="molecule type" value="Genomic_DNA"/>
</dbReference>
<organism evidence="1 2">
    <name type="scientific">Pseudomarimonas arenosa</name>
    <dbReference type="NCBI Taxonomy" id="2774145"/>
    <lineage>
        <taxon>Bacteria</taxon>
        <taxon>Pseudomonadati</taxon>
        <taxon>Pseudomonadota</taxon>
        <taxon>Gammaproteobacteria</taxon>
        <taxon>Lysobacterales</taxon>
        <taxon>Lysobacteraceae</taxon>
        <taxon>Pseudomarimonas</taxon>
    </lineage>
</organism>
<comment type="caution">
    <text evidence="1">The sequence shown here is derived from an EMBL/GenBank/DDBJ whole genome shotgun (WGS) entry which is preliminary data.</text>
</comment>
<dbReference type="AlphaFoldDB" id="A0AAW3ZRY4"/>